<keyword evidence="1" id="KW-0472">Membrane</keyword>
<organism evidence="2 3">
    <name type="scientific">Halobacillus locisalis</name>
    <dbReference type="NCBI Taxonomy" id="220753"/>
    <lineage>
        <taxon>Bacteria</taxon>
        <taxon>Bacillati</taxon>
        <taxon>Bacillota</taxon>
        <taxon>Bacilli</taxon>
        <taxon>Bacillales</taxon>
        <taxon>Bacillaceae</taxon>
        <taxon>Halobacillus</taxon>
    </lineage>
</organism>
<keyword evidence="1" id="KW-0812">Transmembrane</keyword>
<keyword evidence="3" id="KW-1185">Reference proteome</keyword>
<name>A0A838CWJ5_9BACI</name>
<proteinExistence type="predicted"/>
<feature type="transmembrane region" description="Helical" evidence="1">
    <location>
        <begin position="64"/>
        <end position="88"/>
    </location>
</feature>
<dbReference type="AlphaFoldDB" id="A0A838CWJ5"/>
<reference evidence="2 3" key="1">
    <citation type="journal article" date="2004" name="Extremophiles">
        <title>Halobacillus locisalis sp. nov., a halophilic bacterium isolated from a marine solar saltern of the Yellow Sea in Korea.</title>
        <authorList>
            <person name="Yoon J.H."/>
            <person name="Kang K.H."/>
            <person name="Oh T.K."/>
            <person name="Park Y.H."/>
        </authorList>
    </citation>
    <scope>NUCLEOTIDE SEQUENCE [LARGE SCALE GENOMIC DNA]</scope>
    <source>
        <strain evidence="2 3">KCTC 3788</strain>
    </source>
</reference>
<feature type="transmembrane region" description="Helical" evidence="1">
    <location>
        <begin position="36"/>
        <end position="58"/>
    </location>
</feature>
<accession>A0A838CWJ5</accession>
<gene>
    <name evidence="2" type="ORF">H0266_15030</name>
</gene>
<protein>
    <submittedName>
        <fullName evidence="2">Uncharacterized protein</fullName>
    </submittedName>
</protein>
<feature type="transmembrane region" description="Helical" evidence="1">
    <location>
        <begin position="6"/>
        <end position="24"/>
    </location>
</feature>
<evidence type="ECO:0000256" key="1">
    <source>
        <dbReference type="SAM" id="Phobius"/>
    </source>
</evidence>
<dbReference type="Proteomes" id="UP000571017">
    <property type="component" value="Unassembled WGS sequence"/>
</dbReference>
<keyword evidence="1" id="KW-1133">Transmembrane helix</keyword>
<evidence type="ECO:0000313" key="3">
    <source>
        <dbReference type="Proteomes" id="UP000571017"/>
    </source>
</evidence>
<evidence type="ECO:0000313" key="2">
    <source>
        <dbReference type="EMBL" id="MBA2176209.1"/>
    </source>
</evidence>
<comment type="caution">
    <text evidence="2">The sequence shown here is derived from an EMBL/GenBank/DDBJ whole genome shotgun (WGS) entry which is preliminary data.</text>
</comment>
<sequence length="93" mass="10323">MFYLILLLGFLLNAGVLVVGMAFYKSREKSVDFLKLLLVNVFVSVLALIYGLVGGTLSYVNEPYVVQTVGLMSFGMLAFCMVSLLLFVRQTRS</sequence>
<dbReference type="EMBL" id="JACEFG010000003">
    <property type="protein sequence ID" value="MBA2176209.1"/>
    <property type="molecule type" value="Genomic_DNA"/>
</dbReference>